<dbReference type="Proteomes" id="UP000245535">
    <property type="component" value="Unassembled WGS sequence"/>
</dbReference>
<feature type="transmembrane region" description="Helical" evidence="1">
    <location>
        <begin position="21"/>
        <end position="38"/>
    </location>
</feature>
<proteinExistence type="predicted"/>
<accession>A0A315Z8Q1</accession>
<dbReference type="EMBL" id="QGDO01000003">
    <property type="protein sequence ID" value="PWJ41956.1"/>
    <property type="molecule type" value="Genomic_DNA"/>
</dbReference>
<gene>
    <name evidence="2" type="ORF">BC781_103206</name>
</gene>
<keyword evidence="1" id="KW-0812">Transmembrane</keyword>
<evidence type="ECO:0000313" key="3">
    <source>
        <dbReference type="Proteomes" id="UP000245535"/>
    </source>
</evidence>
<name>A0A315Z8Q1_SEDFL</name>
<evidence type="ECO:0000256" key="1">
    <source>
        <dbReference type="SAM" id="Phobius"/>
    </source>
</evidence>
<dbReference type="RefSeq" id="WP_109618460.1">
    <property type="nucleotide sequence ID" value="NZ_QGDO01000003.1"/>
</dbReference>
<keyword evidence="3" id="KW-1185">Reference proteome</keyword>
<comment type="caution">
    <text evidence="2">The sequence shown here is derived from an EMBL/GenBank/DDBJ whole genome shotgun (WGS) entry which is preliminary data.</text>
</comment>
<sequence length="182" mass="22365">MHKRAIPKQPPKVISYLRVGLLLHTSLILFFIESWVYWIQLEKAYSMGSVFWTIFWIAFFLFSFLHIFLVLADSWSRFQNYKRIKDQLYKYGFQSRIINRFIGSKCQRAAAHTAALELGMESQIKHHFWKMGYRWFHFIPDFMVKDPLFFFRRYFWSRTFLEKFYTSEFDYHQLYADNHSND</sequence>
<keyword evidence="1" id="KW-0472">Membrane</keyword>
<protein>
    <submittedName>
        <fullName evidence="2">Uncharacterized protein</fullName>
    </submittedName>
</protein>
<reference evidence="2 3" key="1">
    <citation type="submission" date="2018-03" db="EMBL/GenBank/DDBJ databases">
        <title>Genomic Encyclopedia of Archaeal and Bacterial Type Strains, Phase II (KMG-II): from individual species to whole genera.</title>
        <authorList>
            <person name="Goeker M."/>
        </authorList>
    </citation>
    <scope>NUCLEOTIDE SEQUENCE [LARGE SCALE GENOMIC DNA]</scope>
    <source>
        <strain evidence="2 3">DSM 28229</strain>
    </source>
</reference>
<keyword evidence="1" id="KW-1133">Transmembrane helix</keyword>
<feature type="transmembrane region" description="Helical" evidence="1">
    <location>
        <begin position="50"/>
        <end position="72"/>
    </location>
</feature>
<evidence type="ECO:0000313" key="2">
    <source>
        <dbReference type="EMBL" id="PWJ41956.1"/>
    </source>
</evidence>
<dbReference type="AlphaFoldDB" id="A0A315Z8Q1"/>
<dbReference type="OrthoDB" id="5471072at2"/>
<organism evidence="2 3">
    <name type="scientific">Sediminitomix flava</name>
    <dbReference type="NCBI Taxonomy" id="379075"/>
    <lineage>
        <taxon>Bacteria</taxon>
        <taxon>Pseudomonadati</taxon>
        <taxon>Bacteroidota</taxon>
        <taxon>Cytophagia</taxon>
        <taxon>Cytophagales</taxon>
        <taxon>Flammeovirgaceae</taxon>
        <taxon>Sediminitomix</taxon>
    </lineage>
</organism>